<feature type="compositionally biased region" description="Low complexity" evidence="6">
    <location>
        <begin position="786"/>
        <end position="801"/>
    </location>
</feature>
<evidence type="ECO:0000313" key="9">
    <source>
        <dbReference type="WBParaSite" id="Pan_g632.t1"/>
    </source>
</evidence>
<dbReference type="GO" id="GO:0008270">
    <property type="term" value="F:zinc ion binding"/>
    <property type="evidence" value="ECO:0007669"/>
    <property type="project" value="UniProtKB-KW"/>
</dbReference>
<keyword evidence="2" id="KW-0677">Repeat</keyword>
<feature type="region of interest" description="Disordered" evidence="6">
    <location>
        <begin position="395"/>
        <end position="437"/>
    </location>
</feature>
<dbReference type="SMART" id="SM00355">
    <property type="entry name" value="ZnF_C2H2"/>
    <property type="match status" value="16"/>
</dbReference>
<dbReference type="GO" id="GO:0005634">
    <property type="term" value="C:nucleus"/>
    <property type="evidence" value="ECO:0007669"/>
    <property type="project" value="TreeGrafter"/>
</dbReference>
<reference evidence="8" key="1">
    <citation type="journal article" date="2013" name="Genetics">
        <title>The draft genome and transcriptome of Panagrellus redivivus are shaped by the harsh demands of a free-living lifestyle.</title>
        <authorList>
            <person name="Srinivasan J."/>
            <person name="Dillman A.R."/>
            <person name="Macchietto M.G."/>
            <person name="Heikkinen L."/>
            <person name="Lakso M."/>
            <person name="Fracchia K.M."/>
            <person name="Antoshechkin I."/>
            <person name="Mortazavi A."/>
            <person name="Wong G."/>
            <person name="Sternberg P.W."/>
        </authorList>
    </citation>
    <scope>NUCLEOTIDE SEQUENCE [LARGE SCALE GENOMIC DNA]</scope>
    <source>
        <strain evidence="8">MT8872</strain>
    </source>
</reference>
<feature type="domain" description="C2H2-type" evidence="7">
    <location>
        <begin position="859"/>
        <end position="886"/>
    </location>
</feature>
<reference evidence="9" key="2">
    <citation type="submission" date="2020-10" db="UniProtKB">
        <authorList>
            <consortium name="WormBaseParasite"/>
        </authorList>
    </citation>
    <scope>IDENTIFICATION</scope>
</reference>
<dbReference type="PANTHER" id="PTHR24403">
    <property type="entry name" value="ZINC FINGER PROTEIN"/>
    <property type="match status" value="1"/>
</dbReference>
<dbReference type="InterPro" id="IPR050688">
    <property type="entry name" value="Zinc_finger/UBP_domain"/>
</dbReference>
<dbReference type="SUPFAM" id="SSF57667">
    <property type="entry name" value="beta-beta-alpha zinc fingers"/>
    <property type="match status" value="1"/>
</dbReference>
<dbReference type="PROSITE" id="PS50157">
    <property type="entry name" value="ZINC_FINGER_C2H2_2"/>
    <property type="match status" value="4"/>
</dbReference>
<feature type="domain" description="C2H2-type" evidence="7">
    <location>
        <begin position="472"/>
        <end position="499"/>
    </location>
</feature>
<feature type="region of interest" description="Disordered" evidence="6">
    <location>
        <begin position="786"/>
        <end position="840"/>
    </location>
</feature>
<feature type="compositionally biased region" description="Polar residues" evidence="6">
    <location>
        <begin position="701"/>
        <end position="719"/>
    </location>
</feature>
<evidence type="ECO:0000256" key="5">
    <source>
        <dbReference type="PROSITE-ProRule" id="PRU00042"/>
    </source>
</evidence>
<evidence type="ECO:0000259" key="7">
    <source>
        <dbReference type="PROSITE" id="PS50157"/>
    </source>
</evidence>
<keyword evidence="8" id="KW-1185">Reference proteome</keyword>
<dbReference type="InterPro" id="IPR036236">
    <property type="entry name" value="Znf_C2H2_sf"/>
</dbReference>
<evidence type="ECO:0000313" key="8">
    <source>
        <dbReference type="Proteomes" id="UP000492821"/>
    </source>
</evidence>
<proteinExistence type="predicted"/>
<feature type="domain" description="C2H2-type" evidence="7">
    <location>
        <begin position="586"/>
        <end position="613"/>
    </location>
</feature>
<organism evidence="8 9">
    <name type="scientific">Panagrellus redivivus</name>
    <name type="common">Microworm</name>
    <dbReference type="NCBI Taxonomy" id="6233"/>
    <lineage>
        <taxon>Eukaryota</taxon>
        <taxon>Metazoa</taxon>
        <taxon>Ecdysozoa</taxon>
        <taxon>Nematoda</taxon>
        <taxon>Chromadorea</taxon>
        <taxon>Rhabditida</taxon>
        <taxon>Tylenchina</taxon>
        <taxon>Panagrolaimomorpha</taxon>
        <taxon>Panagrolaimoidea</taxon>
        <taxon>Panagrolaimidae</taxon>
        <taxon>Panagrellus</taxon>
    </lineage>
</organism>
<dbReference type="AlphaFoldDB" id="A0A7E4W2C6"/>
<dbReference type="InterPro" id="IPR013087">
    <property type="entry name" value="Znf_C2H2_type"/>
</dbReference>
<evidence type="ECO:0000256" key="2">
    <source>
        <dbReference type="ARBA" id="ARBA00022737"/>
    </source>
</evidence>
<feature type="compositionally biased region" description="Low complexity" evidence="6">
    <location>
        <begin position="809"/>
        <end position="821"/>
    </location>
</feature>
<feature type="compositionally biased region" description="Low complexity" evidence="6">
    <location>
        <begin position="413"/>
        <end position="434"/>
    </location>
</feature>
<protein>
    <submittedName>
        <fullName evidence="9">C2H2-type domain-containing protein</fullName>
    </submittedName>
</protein>
<keyword evidence="3 5" id="KW-0863">Zinc-finger</keyword>
<name>A0A7E4W2C6_PANRE</name>
<sequence>MANDLIVILQTERCGIVAYPDKAVFVSGSDCNDTIKKILSIAPKERIKAVFIHPLDINYISLLSMVNALQASGFDNIRTLPSHDFHDTLLLADSGFSIKNGEAESCSFLINHVAQYHRNESNAVENEGLPVYMAADSPDMPAMPVKLERIDFEPERRLRHCGDCGFETRLRCLYERHRHKKHGRRQHQQQTEASLQEGVETKTKTTTTTRNPKESTGNKPILKRRLCPQCNVSFSNEGQYRCHVVRRHASNRRANRPHCIAMLQERLGKPEFSEVLTAENKDPNEFIGHVAALGPQSMIGDLIAGLTVYKCVECPYSSNIRGRLNNHLKRHTAKESDFEPGTPFFRCSLCSYMVGRLDRFLRHWTLHNVDQLPPCIALPEGMSVEQALASIAAAAAVPPPEKKQRSTEPRMPPAQAATPTAAPGPSSSTTPSAPGRDLKKELVLRCPQCPYRSKHGCDMKAHQKMHCDRGTFHCHYCSYSTMRLNALKTHISLHDGEIAGGDVVSAPTPDQPMVQKLPEKDREAEFLPKEVVLSKLYDDSNVLVIGRRMMRSDGSIFYRCIHCPFEAKYPSLLNPHARYHNRGAKYRCPKCSYSTDRDDVLPRHIDSHQNEPAPEGGWFCSACPYRTDSYGKQWHHVQKHKKVGRYNCEICHYGVGSLQSLNDHMALHGIVKLGSIVKVAPSAPTTIAALAEVVAKRKSPAETSENTTTDISNERSSPADTVDSKASGAATAGNSDKEKSEEGVAFGNDFALDMDWSGAAAASTSTAKAKPLAPLPTVKVITRAKATATTTTRTSTPPATRGRGKGKGRAAAPARPAVTGPFKSNVRLELPPMPDALKPKRRRLNGATPIADEEADKVHVCKHCPFTSMDTKMLKLHTRMHEGERPHPCSMCSFSCFTVDALFTHYNVHAPQLPESMLASMKRKLAARKRNGSLLGREILPANSANVFECQQCNNFRTACQDRFLQHRMEHVQTIQQRLMTQLKRAAVEDSRKGKGVKKKLERKWLRHYCTKCCFRSDTVVALMNHLEYHDSPNNVFKCRFCDYSANSSDVVIYHENTHHLDLPTTNQILNAVANNGVIDPALVSEARQKYSCGRCGFHCHELVDCIKHFEIDHATDPLLSQIIDKLRMGLMPTGITVTFLDADPKGKQTGVVGDQQSPSIAKASR</sequence>
<accession>A0A7E4W2C6</accession>
<feature type="region of interest" description="Disordered" evidence="6">
    <location>
        <begin position="180"/>
        <end position="220"/>
    </location>
</feature>
<keyword evidence="4" id="KW-0862">Zinc</keyword>
<dbReference type="GO" id="GO:0045944">
    <property type="term" value="P:positive regulation of transcription by RNA polymerase II"/>
    <property type="evidence" value="ECO:0007669"/>
    <property type="project" value="TreeGrafter"/>
</dbReference>
<feature type="region of interest" description="Disordered" evidence="6">
    <location>
        <begin position="695"/>
        <end position="742"/>
    </location>
</feature>
<dbReference type="Gene3D" id="3.30.160.60">
    <property type="entry name" value="Classic Zinc Finger"/>
    <property type="match status" value="6"/>
</dbReference>
<dbReference type="Proteomes" id="UP000492821">
    <property type="component" value="Unassembled WGS sequence"/>
</dbReference>
<keyword evidence="1" id="KW-0479">Metal-binding</keyword>
<dbReference type="WBParaSite" id="Pan_g632.t1">
    <property type="protein sequence ID" value="Pan_g632.t1"/>
    <property type="gene ID" value="Pan_g632"/>
</dbReference>
<evidence type="ECO:0000256" key="6">
    <source>
        <dbReference type="SAM" id="MobiDB-lite"/>
    </source>
</evidence>
<evidence type="ECO:0000256" key="4">
    <source>
        <dbReference type="ARBA" id="ARBA00022833"/>
    </source>
</evidence>
<evidence type="ECO:0000256" key="3">
    <source>
        <dbReference type="ARBA" id="ARBA00022771"/>
    </source>
</evidence>
<feature type="domain" description="C2H2-type" evidence="7">
    <location>
        <begin position="309"/>
        <end position="336"/>
    </location>
</feature>
<dbReference type="PROSITE" id="PS00028">
    <property type="entry name" value="ZINC_FINGER_C2H2_1"/>
    <property type="match status" value="4"/>
</dbReference>
<evidence type="ECO:0000256" key="1">
    <source>
        <dbReference type="ARBA" id="ARBA00022723"/>
    </source>
</evidence>
<dbReference type="PANTHER" id="PTHR24403:SF67">
    <property type="entry name" value="FI01116P-RELATED"/>
    <property type="match status" value="1"/>
</dbReference>